<dbReference type="Proteomes" id="UP000008812">
    <property type="component" value="Chromosome"/>
</dbReference>
<gene>
    <name evidence="2" type="primary">cinA</name>
    <name evidence="2" type="ordered locus">MARTH_orf178</name>
</gene>
<dbReference type="STRING" id="243272.MARTH_orf178"/>
<dbReference type="RefSeq" id="WP_012498059.1">
    <property type="nucleotide sequence ID" value="NC_011025.1"/>
</dbReference>
<protein>
    <submittedName>
        <fullName evidence="2">Competence/damage-inducible protein CinA</fullName>
    </submittedName>
</protein>
<dbReference type="AlphaFoldDB" id="B3PM50"/>
<dbReference type="EMBL" id="CP001047">
    <property type="protein sequence ID" value="ACF07102.1"/>
    <property type="molecule type" value="Genomic_DNA"/>
</dbReference>
<sequence>MKNNKSLSAVESFTGGLFASEIVSVPGASQYFLGALVSYSNAIKQKLGISTHNGVINKEVALAMAKAGNEFFGSDICVSFTGNAGPGVMDDKPAGLVYIAINDEVYELNLIGGRNSVRQEAVTFAIKKLKDMGILE</sequence>
<keyword evidence="3" id="KW-1185">Reference proteome</keyword>
<accession>B3PM50</accession>
<dbReference type="Gene3D" id="3.90.950.20">
    <property type="entry name" value="CinA-like"/>
    <property type="match status" value="1"/>
</dbReference>
<dbReference type="InterPro" id="IPR008136">
    <property type="entry name" value="CinA_C"/>
</dbReference>
<reference evidence="2 3" key="1">
    <citation type="journal article" date="2008" name="Infect. Immun.">
        <title>Genome of Mycoplasma arthritidis.</title>
        <authorList>
            <person name="Dybvig K."/>
            <person name="Zuhua C."/>
            <person name="Lao P."/>
            <person name="Jordan D.S."/>
            <person name="French C.T."/>
            <person name="Tu A.H."/>
            <person name="Loraine A.E."/>
        </authorList>
    </citation>
    <scope>NUCLEOTIDE SEQUENCE [LARGE SCALE GENOMIC DNA]</scope>
    <source>
        <strain evidence="2 3">158L3-1</strain>
    </source>
</reference>
<feature type="domain" description="CinA C-terminal" evidence="1">
    <location>
        <begin position="2"/>
        <end position="131"/>
    </location>
</feature>
<organism evidence="2 3">
    <name type="scientific">Metamycoplasma arthritidis (strain 158L3-1)</name>
    <name type="common">Mycoplasma arthritidis</name>
    <dbReference type="NCBI Taxonomy" id="243272"/>
    <lineage>
        <taxon>Bacteria</taxon>
        <taxon>Bacillati</taxon>
        <taxon>Mycoplasmatota</taxon>
        <taxon>Mycoplasmoidales</taxon>
        <taxon>Metamycoplasmataceae</taxon>
        <taxon>Metamycoplasma</taxon>
    </lineage>
</organism>
<evidence type="ECO:0000313" key="2">
    <source>
        <dbReference type="EMBL" id="ACF07102.1"/>
    </source>
</evidence>
<dbReference type="NCBIfam" id="TIGR00199">
    <property type="entry name" value="PncC_domain"/>
    <property type="match status" value="1"/>
</dbReference>
<dbReference type="Pfam" id="PF02464">
    <property type="entry name" value="CinA"/>
    <property type="match status" value="1"/>
</dbReference>
<name>B3PM50_META1</name>
<dbReference type="KEGG" id="mat:MARTH_orf178"/>
<dbReference type="InterPro" id="IPR036653">
    <property type="entry name" value="CinA-like_C"/>
</dbReference>
<evidence type="ECO:0000313" key="3">
    <source>
        <dbReference type="Proteomes" id="UP000008812"/>
    </source>
</evidence>
<dbReference type="HOGENOM" id="CLU_030805_1_2_14"/>
<dbReference type="eggNOG" id="COG1546">
    <property type="taxonomic scope" value="Bacteria"/>
</dbReference>
<evidence type="ECO:0000259" key="1">
    <source>
        <dbReference type="Pfam" id="PF02464"/>
    </source>
</evidence>
<dbReference type="SUPFAM" id="SSF142433">
    <property type="entry name" value="CinA-like"/>
    <property type="match status" value="1"/>
</dbReference>
<proteinExistence type="predicted"/>